<sequence>MEQDIDELLEEVESKFINKGNEDRSRKFLTANIFSSQSSFRGDSSDYDDILRDIEDNTDTKAGLTDNIPVTCVGTRCFPVYLGGTNYSSGCSTVGAPRFDSLYSTQGLAP</sequence>
<accession>A0A2J7R2E5</accession>
<dbReference type="InParanoid" id="A0A2J7R2E5"/>
<proteinExistence type="predicted"/>
<gene>
    <name evidence="1" type="ORF">B7P43_G12134</name>
</gene>
<dbReference type="AlphaFoldDB" id="A0A2J7R2E5"/>
<keyword evidence="2" id="KW-1185">Reference proteome</keyword>
<evidence type="ECO:0000313" key="1">
    <source>
        <dbReference type="EMBL" id="PNF35008.1"/>
    </source>
</evidence>
<name>A0A2J7R2E5_9NEOP</name>
<evidence type="ECO:0000313" key="2">
    <source>
        <dbReference type="Proteomes" id="UP000235965"/>
    </source>
</evidence>
<organism evidence="1 2">
    <name type="scientific">Cryptotermes secundus</name>
    <dbReference type="NCBI Taxonomy" id="105785"/>
    <lineage>
        <taxon>Eukaryota</taxon>
        <taxon>Metazoa</taxon>
        <taxon>Ecdysozoa</taxon>
        <taxon>Arthropoda</taxon>
        <taxon>Hexapoda</taxon>
        <taxon>Insecta</taxon>
        <taxon>Pterygota</taxon>
        <taxon>Neoptera</taxon>
        <taxon>Polyneoptera</taxon>
        <taxon>Dictyoptera</taxon>
        <taxon>Blattodea</taxon>
        <taxon>Blattoidea</taxon>
        <taxon>Termitoidae</taxon>
        <taxon>Kalotermitidae</taxon>
        <taxon>Cryptotermitinae</taxon>
        <taxon>Cryptotermes</taxon>
    </lineage>
</organism>
<dbReference type="Proteomes" id="UP000235965">
    <property type="component" value="Unassembled WGS sequence"/>
</dbReference>
<protein>
    <submittedName>
        <fullName evidence="1">Uncharacterized protein</fullName>
    </submittedName>
</protein>
<dbReference type="STRING" id="105785.A0A2J7R2E5"/>
<reference evidence="1 2" key="1">
    <citation type="submission" date="2017-12" db="EMBL/GenBank/DDBJ databases">
        <title>Hemimetabolous genomes reveal molecular basis of termite eusociality.</title>
        <authorList>
            <person name="Harrison M.C."/>
            <person name="Jongepier E."/>
            <person name="Robertson H.M."/>
            <person name="Arning N."/>
            <person name="Bitard-Feildel T."/>
            <person name="Chao H."/>
            <person name="Childers C.P."/>
            <person name="Dinh H."/>
            <person name="Doddapaneni H."/>
            <person name="Dugan S."/>
            <person name="Gowin J."/>
            <person name="Greiner C."/>
            <person name="Han Y."/>
            <person name="Hu H."/>
            <person name="Hughes D.S.T."/>
            <person name="Huylmans A.-K."/>
            <person name="Kemena C."/>
            <person name="Kremer L.P.M."/>
            <person name="Lee S.L."/>
            <person name="Lopez-Ezquerra A."/>
            <person name="Mallet L."/>
            <person name="Monroy-Kuhn J.M."/>
            <person name="Moser A."/>
            <person name="Murali S.C."/>
            <person name="Muzny D.M."/>
            <person name="Otani S."/>
            <person name="Piulachs M.-D."/>
            <person name="Poelchau M."/>
            <person name="Qu J."/>
            <person name="Schaub F."/>
            <person name="Wada-Katsumata A."/>
            <person name="Worley K.C."/>
            <person name="Xie Q."/>
            <person name="Ylla G."/>
            <person name="Poulsen M."/>
            <person name="Gibbs R.A."/>
            <person name="Schal C."/>
            <person name="Richards S."/>
            <person name="Belles X."/>
            <person name="Korb J."/>
            <person name="Bornberg-Bauer E."/>
        </authorList>
    </citation>
    <scope>NUCLEOTIDE SEQUENCE [LARGE SCALE GENOMIC DNA]</scope>
    <source>
        <tissue evidence="1">Whole body</tissue>
    </source>
</reference>
<dbReference type="EMBL" id="NEVH01007831">
    <property type="protein sequence ID" value="PNF35008.1"/>
    <property type="molecule type" value="Genomic_DNA"/>
</dbReference>
<comment type="caution">
    <text evidence="1">The sequence shown here is derived from an EMBL/GenBank/DDBJ whole genome shotgun (WGS) entry which is preliminary data.</text>
</comment>